<organism evidence="1 2">
    <name type="scientific">Paenibacillus terrae</name>
    <dbReference type="NCBI Taxonomy" id="159743"/>
    <lineage>
        <taxon>Bacteria</taxon>
        <taxon>Bacillati</taxon>
        <taxon>Bacillota</taxon>
        <taxon>Bacilli</taxon>
        <taxon>Bacillales</taxon>
        <taxon>Paenibacillaceae</taxon>
        <taxon>Paenibacillus</taxon>
    </lineage>
</organism>
<evidence type="ECO:0000313" key="2">
    <source>
        <dbReference type="Proteomes" id="UP000308114"/>
    </source>
</evidence>
<sequence length="231" mass="27005">MDNTIVTAITKAKNRNSLFHFTRVCNVSVIAHFDAILSSYQINHHKAGERRVKAVQVDYEGYDITINTHLRIPDQMIDAAITQEQFREALDRHVFFWPTLKDCQKMMNTYSRREPEERFAVLELDAYSLISGHASVVKLTKYDSGSSPRFPAHCSYKKSLDMFLPLDRFQVVRNNFVPVKPSDIREVLVEDRVNHMSSYLRSVYVDHGEDVPERWRNLTRPLADLRDMERK</sequence>
<evidence type="ECO:0000313" key="1">
    <source>
        <dbReference type="EMBL" id="TKH43033.1"/>
    </source>
</evidence>
<dbReference type="AlphaFoldDB" id="A0A4U2PU01"/>
<comment type="caution">
    <text evidence="1">The sequence shown here is derived from an EMBL/GenBank/DDBJ whole genome shotgun (WGS) entry which is preliminary data.</text>
</comment>
<dbReference type="EMBL" id="PNXQ01000014">
    <property type="protein sequence ID" value="TKH43033.1"/>
    <property type="molecule type" value="Genomic_DNA"/>
</dbReference>
<gene>
    <name evidence="1" type="ORF">C1I60_16045</name>
</gene>
<dbReference type="InterPro" id="IPR054271">
    <property type="entry name" value="DUF7002"/>
</dbReference>
<protein>
    <submittedName>
        <fullName evidence="1">Uncharacterized protein</fullName>
    </submittedName>
</protein>
<dbReference type="Proteomes" id="UP000308114">
    <property type="component" value="Unassembled WGS sequence"/>
</dbReference>
<dbReference type="RefSeq" id="WP_137062634.1">
    <property type="nucleotide sequence ID" value="NZ_PNXQ01000014.1"/>
</dbReference>
<reference evidence="1 2" key="1">
    <citation type="submission" date="2018-01" db="EMBL/GenBank/DDBJ databases">
        <title>Bacillales members from the olive rhizosphere are effective biological control agents against Verticillium dahliae.</title>
        <authorList>
            <person name="Gomez-Lama C."/>
            <person name="Legarda G."/>
            <person name="Ruano-Rosa D."/>
            <person name="Pizarro-Tobias P."/>
            <person name="Valverde-Corredor A."/>
            <person name="Niqui J.L."/>
            <person name="Trivino J.C."/>
            <person name="Roca A."/>
            <person name="Mercado-Blanco J."/>
        </authorList>
    </citation>
    <scope>NUCLEOTIDE SEQUENCE [LARGE SCALE GENOMIC DNA]</scope>
    <source>
        <strain evidence="1 2">PIC167</strain>
    </source>
</reference>
<name>A0A4U2PU01_9BACL</name>
<dbReference type="Pfam" id="PF22531">
    <property type="entry name" value="DUF7002"/>
    <property type="match status" value="1"/>
</dbReference>
<proteinExistence type="predicted"/>
<accession>A0A4U2PU01</accession>